<dbReference type="GO" id="GO:0005634">
    <property type="term" value="C:nucleus"/>
    <property type="evidence" value="ECO:0007669"/>
    <property type="project" value="UniProtKB-ARBA"/>
</dbReference>
<dbReference type="AlphaFoldDB" id="A0A9Q3DXZ7"/>
<dbReference type="InterPro" id="IPR001584">
    <property type="entry name" value="Integrase_cat-core"/>
</dbReference>
<dbReference type="InterPro" id="IPR012337">
    <property type="entry name" value="RNaseH-like_sf"/>
</dbReference>
<dbReference type="GO" id="GO:0015074">
    <property type="term" value="P:DNA integration"/>
    <property type="evidence" value="ECO:0007669"/>
    <property type="project" value="InterPro"/>
</dbReference>
<proteinExistence type="predicted"/>
<reference evidence="3" key="1">
    <citation type="submission" date="2021-03" db="EMBL/GenBank/DDBJ databases">
        <title>Draft genome sequence of rust myrtle Austropuccinia psidii MF-1, a brazilian biotype.</title>
        <authorList>
            <person name="Quecine M.C."/>
            <person name="Pachon D.M.R."/>
            <person name="Bonatelli M.L."/>
            <person name="Correr F.H."/>
            <person name="Franceschini L.M."/>
            <person name="Leite T.F."/>
            <person name="Margarido G.R.A."/>
            <person name="Almeida C.A."/>
            <person name="Ferrarezi J.A."/>
            <person name="Labate C.A."/>
        </authorList>
    </citation>
    <scope>NUCLEOTIDE SEQUENCE</scope>
    <source>
        <strain evidence="3">MF-1</strain>
    </source>
</reference>
<evidence type="ECO:0000313" key="4">
    <source>
        <dbReference type="Proteomes" id="UP000765509"/>
    </source>
</evidence>
<dbReference type="PANTHER" id="PTHR37984:SF5">
    <property type="entry name" value="PROTEIN NYNRIN-LIKE"/>
    <property type="match status" value="1"/>
</dbReference>
<dbReference type="GO" id="GO:0003723">
    <property type="term" value="F:RNA binding"/>
    <property type="evidence" value="ECO:0007669"/>
    <property type="project" value="UniProtKB-KW"/>
</dbReference>
<dbReference type="PANTHER" id="PTHR37984">
    <property type="entry name" value="PROTEIN CBG26694"/>
    <property type="match status" value="1"/>
</dbReference>
<evidence type="ECO:0000256" key="1">
    <source>
        <dbReference type="ARBA" id="ARBA00022884"/>
    </source>
</evidence>
<comment type="caution">
    <text evidence="3">The sequence shown here is derived from an EMBL/GenBank/DDBJ whole genome shotgun (WGS) entry which is preliminary data.</text>
</comment>
<dbReference type="Proteomes" id="UP000765509">
    <property type="component" value="Unassembled WGS sequence"/>
</dbReference>
<dbReference type="EMBL" id="AVOT02021261">
    <property type="protein sequence ID" value="MBW0509973.1"/>
    <property type="molecule type" value="Genomic_DNA"/>
</dbReference>
<protein>
    <recommendedName>
        <fullName evidence="2">Integrase catalytic domain-containing protein</fullName>
    </recommendedName>
</protein>
<organism evidence="3 4">
    <name type="scientific">Austropuccinia psidii MF-1</name>
    <dbReference type="NCBI Taxonomy" id="1389203"/>
    <lineage>
        <taxon>Eukaryota</taxon>
        <taxon>Fungi</taxon>
        <taxon>Dikarya</taxon>
        <taxon>Basidiomycota</taxon>
        <taxon>Pucciniomycotina</taxon>
        <taxon>Pucciniomycetes</taxon>
        <taxon>Pucciniales</taxon>
        <taxon>Sphaerophragmiaceae</taxon>
        <taxon>Austropuccinia</taxon>
    </lineage>
</organism>
<dbReference type="PROSITE" id="PS50994">
    <property type="entry name" value="INTEGRASE"/>
    <property type="match status" value="1"/>
</dbReference>
<name>A0A9Q3DXZ7_9BASI</name>
<evidence type="ECO:0000313" key="3">
    <source>
        <dbReference type="EMBL" id="MBW0509973.1"/>
    </source>
</evidence>
<gene>
    <name evidence="3" type="ORF">O181_049688</name>
</gene>
<dbReference type="SUPFAM" id="SSF53098">
    <property type="entry name" value="Ribonuclease H-like"/>
    <property type="match status" value="1"/>
</dbReference>
<accession>A0A9Q3DXZ7</accession>
<feature type="domain" description="Integrase catalytic" evidence="2">
    <location>
        <begin position="1"/>
        <end position="118"/>
    </location>
</feature>
<dbReference type="Gene3D" id="3.30.420.10">
    <property type="entry name" value="Ribonuclease H-like superfamily/Ribonuclease H"/>
    <property type="match status" value="1"/>
</dbReference>
<dbReference type="OrthoDB" id="2273864at2759"/>
<evidence type="ECO:0000259" key="2">
    <source>
        <dbReference type="PROSITE" id="PS50994"/>
    </source>
</evidence>
<dbReference type="InterPro" id="IPR036397">
    <property type="entry name" value="RNaseH_sf"/>
</dbReference>
<keyword evidence="1" id="KW-0694">RNA-binding</keyword>
<keyword evidence="4" id="KW-1185">Reference proteome</keyword>
<dbReference type="InterPro" id="IPR050951">
    <property type="entry name" value="Retrovirus_Pol_polyprotein"/>
</dbReference>
<sequence>MDLVRTLTPGGDRSFNAFIVLVDKYRKNSMFFPCYEDEKTIDTVRIIWNKGISHTGLSENIRSDRDPKFTSAVWTNIHNLLGTKLLFSTAYHTQTDGQEESMIQTLEDIIRRFCGYGL</sequence>